<dbReference type="Proteomes" id="UP000507245">
    <property type="component" value="Unassembled WGS sequence"/>
</dbReference>
<keyword evidence="4" id="KW-1185">Reference proteome</keyword>
<name>A0A6J5TTI1_PRUAR</name>
<dbReference type="EMBL" id="CAEKKB010000001">
    <property type="protein sequence ID" value="CAB4297837.1"/>
    <property type="molecule type" value="Genomic_DNA"/>
</dbReference>
<dbReference type="Proteomes" id="UP000507222">
    <property type="component" value="Unassembled WGS sequence"/>
</dbReference>
<sequence>MAYGHNFSYAIAGTKIMVCTQDTPAGVLLRRGRPEAGMGNTAFYVRRQSFSFRREGFSCGLVEIVLVAPRMSYSLPM</sequence>
<protein>
    <submittedName>
        <fullName evidence="1">Uncharacterized protein</fullName>
    </submittedName>
</protein>
<gene>
    <name evidence="1" type="ORF">CURHAP_LOCUS9997</name>
    <name evidence="2" type="ORF">ORAREDHAP_LOCUS9873</name>
</gene>
<reference evidence="1 3" key="2">
    <citation type="submission" date="2020-05" db="EMBL/GenBank/DDBJ databases">
        <authorList>
            <person name="Campoy J."/>
            <person name="Schneeberger K."/>
            <person name="Spophaly S."/>
        </authorList>
    </citation>
    <scope>NUCLEOTIDE SEQUENCE [LARGE SCALE GENOMIC DNA]</scope>
    <source>
        <strain evidence="1">PruArmRojPasFocal</strain>
    </source>
</reference>
<evidence type="ECO:0000313" key="4">
    <source>
        <dbReference type="Proteomes" id="UP000507245"/>
    </source>
</evidence>
<organism evidence="1 3">
    <name type="scientific">Prunus armeniaca</name>
    <name type="common">Apricot</name>
    <name type="synonym">Armeniaca vulgaris</name>
    <dbReference type="NCBI Taxonomy" id="36596"/>
    <lineage>
        <taxon>Eukaryota</taxon>
        <taxon>Viridiplantae</taxon>
        <taxon>Streptophyta</taxon>
        <taxon>Embryophyta</taxon>
        <taxon>Tracheophyta</taxon>
        <taxon>Spermatophyta</taxon>
        <taxon>Magnoliopsida</taxon>
        <taxon>eudicotyledons</taxon>
        <taxon>Gunneridae</taxon>
        <taxon>Pentapetalae</taxon>
        <taxon>rosids</taxon>
        <taxon>fabids</taxon>
        <taxon>Rosales</taxon>
        <taxon>Rosaceae</taxon>
        <taxon>Amygdaloideae</taxon>
        <taxon>Amygdaleae</taxon>
        <taxon>Prunus</taxon>
    </lineage>
</organism>
<reference evidence="4" key="1">
    <citation type="journal article" date="2020" name="Genome Biol.">
        <title>Gamete binning: chromosome-level and haplotype-resolved genome assembly enabled by high-throughput single-cell sequencing of gamete genomes.</title>
        <authorList>
            <person name="Campoy J.A."/>
            <person name="Sun H."/>
            <person name="Goel M."/>
            <person name="Jiao W.-B."/>
            <person name="Folz-Donahue K."/>
            <person name="Wang N."/>
            <person name="Rubio M."/>
            <person name="Liu C."/>
            <person name="Kukat C."/>
            <person name="Ruiz D."/>
            <person name="Huettel B."/>
            <person name="Schneeberger K."/>
        </authorList>
    </citation>
    <scope>NUCLEOTIDE SEQUENCE [LARGE SCALE GENOMIC DNA]</scope>
    <source>
        <strain evidence="4">cv. Rojo Pasion</strain>
    </source>
</reference>
<evidence type="ECO:0000313" key="1">
    <source>
        <dbReference type="EMBL" id="CAB4267346.1"/>
    </source>
</evidence>
<accession>A0A6J5TTI1</accession>
<evidence type="ECO:0000313" key="2">
    <source>
        <dbReference type="EMBL" id="CAB4297837.1"/>
    </source>
</evidence>
<dbReference type="AlphaFoldDB" id="A0A6J5TTI1"/>
<evidence type="ECO:0000313" key="3">
    <source>
        <dbReference type="Proteomes" id="UP000507222"/>
    </source>
</evidence>
<proteinExistence type="predicted"/>
<dbReference type="EMBL" id="CAEKDK010000001">
    <property type="protein sequence ID" value="CAB4267346.1"/>
    <property type="molecule type" value="Genomic_DNA"/>
</dbReference>